<dbReference type="AlphaFoldDB" id="A0A0F9CHK8"/>
<feature type="non-terminal residue" evidence="1">
    <location>
        <position position="1"/>
    </location>
</feature>
<name>A0A0F9CHK8_9ZZZZ</name>
<protein>
    <submittedName>
        <fullName evidence="1">Uncharacterized protein</fullName>
    </submittedName>
</protein>
<evidence type="ECO:0000313" key="1">
    <source>
        <dbReference type="EMBL" id="KKL48614.1"/>
    </source>
</evidence>
<gene>
    <name evidence="1" type="ORF">LCGC14_2323770</name>
</gene>
<dbReference type="EMBL" id="LAZR01033257">
    <property type="protein sequence ID" value="KKL48614.1"/>
    <property type="molecule type" value="Genomic_DNA"/>
</dbReference>
<sequence length="226" mass="22990">LMLEGVVDRLLVQRNTVLCSDGTNAFDVAAINAQAVALTNPVIKDNVLQGGGVAVDAIVATALVGALIGPNEYRGGAVEGYDNDFISGLGYKVTKTAARTSGAGADDLFDVTGLVLITLLFGEVTVQFPINSDVLLNEKTNSGPICAVTILDSLVTGSLVQVTGVPGDALAGAVGSVAGAVGASARILFDNDTIEATWTEIGTTGTMKWTLYYIPLETGAVVAAAT</sequence>
<organism evidence="1">
    <name type="scientific">marine sediment metagenome</name>
    <dbReference type="NCBI Taxonomy" id="412755"/>
    <lineage>
        <taxon>unclassified sequences</taxon>
        <taxon>metagenomes</taxon>
        <taxon>ecological metagenomes</taxon>
    </lineage>
</organism>
<reference evidence="1" key="1">
    <citation type="journal article" date="2015" name="Nature">
        <title>Complex archaea that bridge the gap between prokaryotes and eukaryotes.</title>
        <authorList>
            <person name="Spang A."/>
            <person name="Saw J.H."/>
            <person name="Jorgensen S.L."/>
            <person name="Zaremba-Niedzwiedzka K."/>
            <person name="Martijn J."/>
            <person name="Lind A.E."/>
            <person name="van Eijk R."/>
            <person name="Schleper C."/>
            <person name="Guy L."/>
            <person name="Ettema T.J."/>
        </authorList>
    </citation>
    <scope>NUCLEOTIDE SEQUENCE</scope>
</reference>
<proteinExistence type="predicted"/>
<comment type="caution">
    <text evidence="1">The sequence shown here is derived from an EMBL/GenBank/DDBJ whole genome shotgun (WGS) entry which is preliminary data.</text>
</comment>
<accession>A0A0F9CHK8</accession>